<accession>A0A127Q3N6</accession>
<dbReference type="Proteomes" id="UP000074561">
    <property type="component" value="Chromosome"/>
</dbReference>
<sequence length="201" mass="22238">MEPIKSRREEYADATRTALLATAREIFTAEGYQQTGIEAVARAARVTRGAFYHHFDDKQALFEALVIDLQKEAASKIAAQAKLQPDLRAKLSIGAKAFLEVCTEPSYRRLVIQEAAAVLGVERCRQISETYPYGLLIEAIKGLQQRGEFDVENPYLASRMIGAMICEASLHLEQTADSALPARQATAIIDRVLGAFYRDSS</sequence>
<dbReference type="PANTHER" id="PTHR30055">
    <property type="entry name" value="HTH-TYPE TRANSCRIPTIONAL REGULATOR RUTR"/>
    <property type="match status" value="1"/>
</dbReference>
<dbReference type="Pfam" id="PF21351">
    <property type="entry name" value="TetR_C_41"/>
    <property type="match status" value="1"/>
</dbReference>
<dbReference type="GO" id="GO:0000976">
    <property type="term" value="F:transcription cis-regulatory region binding"/>
    <property type="evidence" value="ECO:0007669"/>
    <property type="project" value="TreeGrafter"/>
</dbReference>
<dbReference type="PRINTS" id="PR00455">
    <property type="entry name" value="HTHTETR"/>
</dbReference>
<organism evidence="6 7">
    <name type="scientific">Collimonas pratensis</name>
    <dbReference type="NCBI Taxonomy" id="279113"/>
    <lineage>
        <taxon>Bacteria</taxon>
        <taxon>Pseudomonadati</taxon>
        <taxon>Pseudomonadota</taxon>
        <taxon>Betaproteobacteria</taxon>
        <taxon>Burkholderiales</taxon>
        <taxon>Oxalobacteraceae</taxon>
        <taxon>Collimonas</taxon>
    </lineage>
</organism>
<dbReference type="InterPro" id="IPR050109">
    <property type="entry name" value="HTH-type_TetR-like_transc_reg"/>
</dbReference>
<feature type="DNA-binding region" description="H-T-H motif" evidence="4">
    <location>
        <begin position="36"/>
        <end position="55"/>
    </location>
</feature>
<dbReference type="PATRIC" id="fig|279113.9.peg.2245"/>
<proteinExistence type="predicted"/>
<keyword evidence="1" id="KW-0805">Transcription regulation</keyword>
<dbReference type="PROSITE" id="PS50977">
    <property type="entry name" value="HTH_TETR_2"/>
    <property type="match status" value="1"/>
</dbReference>
<dbReference type="AlphaFoldDB" id="A0A127Q3N6"/>
<dbReference type="GO" id="GO:0003700">
    <property type="term" value="F:DNA-binding transcription factor activity"/>
    <property type="evidence" value="ECO:0007669"/>
    <property type="project" value="TreeGrafter"/>
</dbReference>
<gene>
    <name evidence="6" type="ORF">CPter91_2267</name>
</gene>
<reference evidence="6 7" key="1">
    <citation type="submission" date="2015-11" db="EMBL/GenBank/DDBJ databases">
        <title>Exploring the genomic traits of fungus-feeding bacterial genus Collimonas.</title>
        <authorList>
            <person name="Song C."/>
            <person name="Schmidt R."/>
            <person name="de Jager V."/>
            <person name="Krzyzanowska D."/>
            <person name="Jongedijk E."/>
            <person name="Cankar K."/>
            <person name="Beekwilder J."/>
            <person name="van Veen A."/>
            <person name="de Boer W."/>
            <person name="van Veen J.A."/>
            <person name="Garbeva P."/>
        </authorList>
    </citation>
    <scope>NUCLEOTIDE SEQUENCE [LARGE SCALE GENOMIC DNA]</scope>
    <source>
        <strain evidence="6 7">Ter91</strain>
    </source>
</reference>
<name>A0A127Q3N6_9BURK</name>
<evidence type="ECO:0000256" key="2">
    <source>
        <dbReference type="ARBA" id="ARBA00023125"/>
    </source>
</evidence>
<keyword evidence="2 4" id="KW-0238">DNA-binding</keyword>
<feature type="domain" description="HTH tetR-type" evidence="5">
    <location>
        <begin position="13"/>
        <end position="73"/>
    </location>
</feature>
<dbReference type="SUPFAM" id="SSF48498">
    <property type="entry name" value="Tetracyclin repressor-like, C-terminal domain"/>
    <property type="match status" value="1"/>
</dbReference>
<dbReference type="Pfam" id="PF00440">
    <property type="entry name" value="TetR_N"/>
    <property type="match status" value="1"/>
</dbReference>
<dbReference type="InterPro" id="IPR001647">
    <property type="entry name" value="HTH_TetR"/>
</dbReference>
<dbReference type="InterPro" id="IPR036271">
    <property type="entry name" value="Tet_transcr_reg_TetR-rel_C_sf"/>
</dbReference>
<evidence type="ECO:0000256" key="1">
    <source>
        <dbReference type="ARBA" id="ARBA00023015"/>
    </source>
</evidence>
<dbReference type="Gene3D" id="1.10.357.10">
    <property type="entry name" value="Tetracycline Repressor, domain 2"/>
    <property type="match status" value="1"/>
</dbReference>
<evidence type="ECO:0000256" key="4">
    <source>
        <dbReference type="PROSITE-ProRule" id="PRU00335"/>
    </source>
</evidence>
<dbReference type="InterPro" id="IPR049484">
    <property type="entry name" value="Rv0078-like_C"/>
</dbReference>
<evidence type="ECO:0000313" key="6">
    <source>
        <dbReference type="EMBL" id="AMP04631.1"/>
    </source>
</evidence>
<dbReference type="KEGG" id="cpra:CPter91_2267"/>
<dbReference type="EMBL" id="CP013234">
    <property type="protein sequence ID" value="AMP04631.1"/>
    <property type="molecule type" value="Genomic_DNA"/>
</dbReference>
<evidence type="ECO:0000256" key="3">
    <source>
        <dbReference type="ARBA" id="ARBA00023163"/>
    </source>
</evidence>
<dbReference type="RefSeq" id="WP_061939964.1">
    <property type="nucleotide sequence ID" value="NZ_CP013234.1"/>
</dbReference>
<dbReference type="PANTHER" id="PTHR30055:SF234">
    <property type="entry name" value="HTH-TYPE TRANSCRIPTIONAL REGULATOR BETI"/>
    <property type="match status" value="1"/>
</dbReference>
<keyword evidence="3" id="KW-0804">Transcription</keyword>
<dbReference type="SUPFAM" id="SSF46689">
    <property type="entry name" value="Homeodomain-like"/>
    <property type="match status" value="1"/>
</dbReference>
<protein>
    <submittedName>
        <fullName evidence="6">Bacterial regulatory s, tetR family protein</fullName>
    </submittedName>
</protein>
<dbReference type="InterPro" id="IPR009057">
    <property type="entry name" value="Homeodomain-like_sf"/>
</dbReference>
<evidence type="ECO:0000259" key="5">
    <source>
        <dbReference type="PROSITE" id="PS50977"/>
    </source>
</evidence>
<evidence type="ECO:0000313" key="7">
    <source>
        <dbReference type="Proteomes" id="UP000074561"/>
    </source>
</evidence>
<dbReference type="STRING" id="279113.CPter91_2267"/>